<name>A0AAF0EY50_9BASI</name>
<dbReference type="InterPro" id="IPR051245">
    <property type="entry name" value="eIF5-mimic_regulator"/>
</dbReference>
<dbReference type="AlphaFoldDB" id="A0AAF0EY50"/>
<dbReference type="InterPro" id="IPR057397">
    <property type="entry name" value="HEAT_5MP1_2"/>
</dbReference>
<sequence>MTSTPIKQRKGVAKSQAKFEPEAFRDALFKFLETVQPGDWEGYVSSLDKAGNTLDYRKYADQLFEVLILGGLLAPGGMIVDDVPSSPFAVFQAKSAAIEDVRPYVDVMEKMIRRFKFLQKTLEESTMQGIVQYVNRFEEEQRAKLAVFIGQAIATGLISASVLLPLQKDHMSKDDTALGFVTIVFRTYLADQTIEQLGSALRKGGVRDWLAFFPQTKRSQPDIIVRYFKSEEVNLPQVADYYMRRQTKELRDMTVNELAELVAAEGTPVSEMSALLERRNKELQLAPEDFITVAWDGIIRGIDSSVKADQLELAVPKEIERLASVLEPLATNARAQINLINTIQLHCYTDTRVFKSFAHILKALYSGNVVSEQAIIYWAHKGAKPQGKQHFLKLAEPLVNFLESQDSDDEEE</sequence>
<dbReference type="InterPro" id="IPR003307">
    <property type="entry name" value="W2_domain"/>
</dbReference>
<dbReference type="Proteomes" id="UP001219933">
    <property type="component" value="Chromosome 5"/>
</dbReference>
<evidence type="ECO:0000313" key="3">
    <source>
        <dbReference type="Proteomes" id="UP001219933"/>
    </source>
</evidence>
<dbReference type="Pfam" id="PF02020">
    <property type="entry name" value="W2"/>
    <property type="match status" value="1"/>
</dbReference>
<protein>
    <recommendedName>
        <fullName evidence="1">W2 domain-containing protein</fullName>
    </recommendedName>
</protein>
<dbReference type="PANTHER" id="PTHR14208:SF2">
    <property type="entry name" value="PROTEIN KRASAVIETZ"/>
    <property type="match status" value="1"/>
</dbReference>
<dbReference type="GO" id="GO:0016020">
    <property type="term" value="C:membrane"/>
    <property type="evidence" value="ECO:0007669"/>
    <property type="project" value="TreeGrafter"/>
</dbReference>
<dbReference type="SUPFAM" id="SSF48371">
    <property type="entry name" value="ARM repeat"/>
    <property type="match status" value="1"/>
</dbReference>
<gene>
    <name evidence="2" type="ORF">MCUN1_003295</name>
</gene>
<evidence type="ECO:0000259" key="1">
    <source>
        <dbReference type="PROSITE" id="PS51363"/>
    </source>
</evidence>
<dbReference type="PROSITE" id="PS51363">
    <property type="entry name" value="W2"/>
    <property type="match status" value="1"/>
</dbReference>
<dbReference type="InterPro" id="IPR016024">
    <property type="entry name" value="ARM-type_fold"/>
</dbReference>
<organism evidence="2 3">
    <name type="scientific">Malassezia cuniculi</name>
    <dbReference type="NCBI Taxonomy" id="948313"/>
    <lineage>
        <taxon>Eukaryota</taxon>
        <taxon>Fungi</taxon>
        <taxon>Dikarya</taxon>
        <taxon>Basidiomycota</taxon>
        <taxon>Ustilaginomycotina</taxon>
        <taxon>Malasseziomycetes</taxon>
        <taxon>Malasseziales</taxon>
        <taxon>Malasseziaceae</taxon>
        <taxon>Malassezia</taxon>
    </lineage>
</organism>
<accession>A0AAF0EY50</accession>
<dbReference type="SMART" id="SM00515">
    <property type="entry name" value="eIF5C"/>
    <property type="match status" value="1"/>
</dbReference>
<proteinExistence type="predicted"/>
<dbReference type="EMBL" id="CP119881">
    <property type="protein sequence ID" value="WFD36416.1"/>
    <property type="molecule type" value="Genomic_DNA"/>
</dbReference>
<evidence type="ECO:0000313" key="2">
    <source>
        <dbReference type="EMBL" id="WFD36416.1"/>
    </source>
</evidence>
<dbReference type="PANTHER" id="PTHR14208">
    <property type="entry name" value="BASIC LEUCINE ZIPPER AND W2 DOMAIN-CONTAINING PROTEIN"/>
    <property type="match status" value="1"/>
</dbReference>
<dbReference type="GO" id="GO:0005737">
    <property type="term" value="C:cytoplasm"/>
    <property type="evidence" value="ECO:0007669"/>
    <property type="project" value="TreeGrafter"/>
</dbReference>
<keyword evidence="3" id="KW-1185">Reference proteome</keyword>
<dbReference type="Pfam" id="PF25504">
    <property type="entry name" value="HEAT_5MP1_2"/>
    <property type="match status" value="1"/>
</dbReference>
<reference evidence="2" key="1">
    <citation type="submission" date="2023-03" db="EMBL/GenBank/DDBJ databases">
        <title>Mating type loci evolution in Malassezia.</title>
        <authorList>
            <person name="Coelho M.A."/>
        </authorList>
    </citation>
    <scope>NUCLEOTIDE SEQUENCE</scope>
    <source>
        <strain evidence="2">CBS 11721</strain>
    </source>
</reference>
<feature type="domain" description="W2" evidence="1">
    <location>
        <begin position="248"/>
        <end position="412"/>
    </location>
</feature>
<dbReference type="Gene3D" id="1.25.40.180">
    <property type="match status" value="1"/>
</dbReference>